<comment type="similarity">
    <text evidence="5">Belongs to the YqgF HJR family.</text>
</comment>
<dbReference type="AlphaFoldDB" id="A0A2K8P1Q1"/>
<feature type="domain" description="YqgF/RNase H-like" evidence="6">
    <location>
        <begin position="2"/>
        <end position="106"/>
    </location>
</feature>
<dbReference type="GO" id="GO:0016788">
    <property type="term" value="F:hydrolase activity, acting on ester bonds"/>
    <property type="evidence" value="ECO:0007669"/>
    <property type="project" value="UniProtKB-UniRule"/>
</dbReference>
<dbReference type="GO" id="GO:0004386">
    <property type="term" value="F:helicase activity"/>
    <property type="evidence" value="ECO:0007669"/>
    <property type="project" value="UniProtKB-KW"/>
</dbReference>
<dbReference type="InterPro" id="IPR012337">
    <property type="entry name" value="RNaseH-like_sf"/>
</dbReference>
<dbReference type="HAMAP" id="MF_00651">
    <property type="entry name" value="Nuclease_YqgF"/>
    <property type="match status" value="1"/>
</dbReference>
<dbReference type="InterPro" id="IPR005227">
    <property type="entry name" value="YqgF"/>
</dbReference>
<name>A0A2K8P1Q1_9MOLU</name>
<evidence type="ECO:0000313" key="8">
    <source>
        <dbReference type="Proteomes" id="UP000232230"/>
    </source>
</evidence>
<dbReference type="Pfam" id="PF03652">
    <property type="entry name" value="RuvX"/>
    <property type="match status" value="1"/>
</dbReference>
<keyword evidence="8" id="KW-1185">Reference proteome</keyword>
<dbReference type="RefSeq" id="WP_024863461.1">
    <property type="nucleotide sequence ID" value="NZ_CP024965.1"/>
</dbReference>
<dbReference type="InterPro" id="IPR037027">
    <property type="entry name" value="YqgF/RNaseH-like_dom_sf"/>
</dbReference>
<accession>A0A2K8P1Q1</accession>
<dbReference type="CDD" id="cd16964">
    <property type="entry name" value="YqgF"/>
    <property type="match status" value="1"/>
</dbReference>
<keyword evidence="7" id="KW-0347">Helicase</keyword>
<keyword evidence="7" id="KW-0547">Nucleotide-binding</keyword>
<dbReference type="Gene3D" id="3.30.420.140">
    <property type="entry name" value="YqgF/RNase H-like domain"/>
    <property type="match status" value="1"/>
</dbReference>
<keyword evidence="1 5" id="KW-0963">Cytoplasm</keyword>
<dbReference type="PANTHER" id="PTHR33317:SF4">
    <property type="entry name" value="POLYNUCLEOTIDYL TRANSFERASE, RIBONUCLEASE H-LIKE SUPERFAMILY PROTEIN"/>
    <property type="match status" value="1"/>
</dbReference>
<evidence type="ECO:0000313" key="7">
    <source>
        <dbReference type="EMBL" id="ATZ18941.1"/>
    </source>
</evidence>
<proteinExistence type="inferred from homology"/>
<reference evidence="7 8" key="1">
    <citation type="submission" date="2017-11" db="EMBL/GenBank/DDBJ databases">
        <title>Genome sequence of Entomoplasma somnilux PYAN-1 (ATCC 49194).</title>
        <authorList>
            <person name="Lo W.-S."/>
            <person name="Gasparich G.E."/>
            <person name="Kuo C.-H."/>
        </authorList>
    </citation>
    <scope>NUCLEOTIDE SEQUENCE [LARGE SCALE GENOMIC DNA]</scope>
    <source>
        <strain evidence="7 8">PYAN-1</strain>
    </source>
</reference>
<keyword evidence="4 5" id="KW-0378">Hydrolase</keyword>
<organism evidence="7 8">
    <name type="scientific">Williamsoniiplasma somnilux</name>
    <dbReference type="NCBI Taxonomy" id="215578"/>
    <lineage>
        <taxon>Bacteria</taxon>
        <taxon>Bacillati</taxon>
        <taxon>Mycoplasmatota</taxon>
        <taxon>Mollicutes</taxon>
        <taxon>Entomoplasmatales</taxon>
        <taxon>Williamsoniiplasma</taxon>
    </lineage>
</organism>
<dbReference type="SMART" id="SM00732">
    <property type="entry name" value="YqgFc"/>
    <property type="match status" value="1"/>
</dbReference>
<evidence type="ECO:0000256" key="3">
    <source>
        <dbReference type="ARBA" id="ARBA00022722"/>
    </source>
</evidence>
<dbReference type="SUPFAM" id="SSF53098">
    <property type="entry name" value="Ribonuclease H-like"/>
    <property type="match status" value="1"/>
</dbReference>
<keyword evidence="3 5" id="KW-0540">Nuclease</keyword>
<dbReference type="EMBL" id="CP024965">
    <property type="protein sequence ID" value="ATZ18941.1"/>
    <property type="molecule type" value="Genomic_DNA"/>
</dbReference>
<dbReference type="GO" id="GO:0004518">
    <property type="term" value="F:nuclease activity"/>
    <property type="evidence" value="ECO:0007669"/>
    <property type="project" value="UniProtKB-KW"/>
</dbReference>
<dbReference type="NCBIfam" id="TIGR00250">
    <property type="entry name" value="RNAse_H_YqgF"/>
    <property type="match status" value="1"/>
</dbReference>
<evidence type="ECO:0000256" key="5">
    <source>
        <dbReference type="HAMAP-Rule" id="MF_00651"/>
    </source>
</evidence>
<comment type="function">
    <text evidence="5">Could be a nuclease involved in processing of the 5'-end of pre-16S rRNA.</text>
</comment>
<dbReference type="GO" id="GO:0000967">
    <property type="term" value="P:rRNA 5'-end processing"/>
    <property type="evidence" value="ECO:0007669"/>
    <property type="project" value="UniProtKB-UniRule"/>
</dbReference>
<evidence type="ECO:0000256" key="4">
    <source>
        <dbReference type="ARBA" id="ARBA00022801"/>
    </source>
</evidence>
<dbReference type="GO" id="GO:0005829">
    <property type="term" value="C:cytosol"/>
    <property type="evidence" value="ECO:0007669"/>
    <property type="project" value="TreeGrafter"/>
</dbReference>
<gene>
    <name evidence="7" type="primary">ruvX</name>
    <name evidence="7" type="ORF">ESOMN_v1c05590</name>
</gene>
<keyword evidence="2 5" id="KW-0690">Ribosome biogenesis</keyword>
<dbReference type="InterPro" id="IPR006641">
    <property type="entry name" value="YqgF/RNaseH-like_dom"/>
</dbReference>
<dbReference type="PANTHER" id="PTHR33317">
    <property type="entry name" value="POLYNUCLEOTIDYL TRANSFERASE, RIBONUCLEASE H-LIKE SUPERFAMILY PROTEIN"/>
    <property type="match status" value="1"/>
</dbReference>
<evidence type="ECO:0000256" key="1">
    <source>
        <dbReference type="ARBA" id="ARBA00022490"/>
    </source>
</evidence>
<keyword evidence="7" id="KW-0067">ATP-binding</keyword>
<comment type="subcellular location">
    <subcellularLocation>
        <location evidence="5">Cytoplasm</location>
    </subcellularLocation>
</comment>
<protein>
    <recommendedName>
        <fullName evidence="5">Putative pre-16S rRNA nuclease</fullName>
        <ecNumber evidence="5">3.1.-.-</ecNumber>
    </recommendedName>
</protein>
<dbReference type="KEGG" id="esx:ESOMN_v1c05590"/>
<evidence type="ECO:0000256" key="2">
    <source>
        <dbReference type="ARBA" id="ARBA00022517"/>
    </source>
</evidence>
<sequence length="144" mass="16342">MSKYIGLDVGSKTIGIASSNGKVAQPLLTIKFTEWEFEEGIQKLTELLKIESPELLIIGYPKNMDGSIGERAEMVDYFIEGIKVYNSHFDDKNIIKIDERRTTKMAKAIMIEAGLRRDKQKQSKDSLAAQLILELYLDSEKNKI</sequence>
<evidence type="ECO:0000259" key="6">
    <source>
        <dbReference type="SMART" id="SM00732"/>
    </source>
</evidence>
<dbReference type="EC" id="3.1.-.-" evidence="5"/>
<dbReference type="Proteomes" id="UP000232230">
    <property type="component" value="Chromosome"/>
</dbReference>